<evidence type="ECO:0000256" key="2">
    <source>
        <dbReference type="ARBA" id="ARBA00022842"/>
    </source>
</evidence>
<accession>A0A377PUD2</accession>
<feature type="binding site" evidence="3">
    <location>
        <position position="219"/>
    </location>
    <ligand>
        <name>Mg(2+)</name>
        <dbReference type="ChEBI" id="CHEBI:18420"/>
        <label>1</label>
        <note>catalytic</note>
    </ligand>
</feature>
<evidence type="ECO:0000256" key="3">
    <source>
        <dbReference type="PIRSR" id="PIRSR600760-2"/>
    </source>
</evidence>
<dbReference type="AlphaFoldDB" id="A0A377PUD2"/>
<protein>
    <submittedName>
        <fullName evidence="4">Inositol monophosphatase family protein</fullName>
    </submittedName>
</protein>
<evidence type="ECO:0000313" key="4">
    <source>
        <dbReference type="EMBL" id="STQ86089.1"/>
    </source>
</evidence>
<dbReference type="GO" id="GO:0046872">
    <property type="term" value="F:metal ion binding"/>
    <property type="evidence" value="ECO:0007669"/>
    <property type="project" value="UniProtKB-KW"/>
</dbReference>
<gene>
    <name evidence="4" type="primary">suhB</name>
    <name evidence="4" type="ORF">NCTC12714_00880</name>
</gene>
<evidence type="ECO:0000256" key="1">
    <source>
        <dbReference type="ARBA" id="ARBA00022723"/>
    </source>
</evidence>
<feature type="binding site" evidence="3">
    <location>
        <position position="198"/>
    </location>
    <ligand>
        <name>Mg(2+)</name>
        <dbReference type="ChEBI" id="CHEBI:18420"/>
        <label>1</label>
        <note>catalytic</note>
    </ligand>
</feature>
<keyword evidence="2 3" id="KW-0460">Magnesium</keyword>
<dbReference type="RefSeq" id="WP_233708834.1">
    <property type="nucleotide sequence ID" value="NZ_FZML01000012.1"/>
</dbReference>
<dbReference type="InterPro" id="IPR000760">
    <property type="entry name" value="Inositol_monophosphatase-like"/>
</dbReference>
<dbReference type="Pfam" id="PF00459">
    <property type="entry name" value="Inositol_P"/>
    <property type="match status" value="1"/>
</dbReference>
<dbReference type="SUPFAM" id="SSF56655">
    <property type="entry name" value="Carbohydrate phosphatase"/>
    <property type="match status" value="1"/>
</dbReference>
<dbReference type="EMBL" id="UGJE01000002">
    <property type="protein sequence ID" value="STQ86089.1"/>
    <property type="molecule type" value="Genomic_DNA"/>
</dbReference>
<proteinExistence type="predicted"/>
<keyword evidence="1 3" id="KW-0479">Metal-binding</keyword>
<dbReference type="PROSITE" id="PS00629">
    <property type="entry name" value="IMP_1"/>
    <property type="match status" value="1"/>
</dbReference>
<keyword evidence="5" id="KW-1185">Reference proteome</keyword>
<name>A0A377PUD2_9HELI</name>
<sequence>MQISSTKYLAKAINYVDVDFKIDSNSLIATNQFNAISHNTKCNREFYKNYLHSNNKKMLNVDNFTNDSILGNCYRKIAKKNGKYNLLKNIGSNDINHNGKYYKNMTENNQKKSNSIHTNNTDKDTIKHESIQTRINCDFFVRIVLAGLEIIKLLRVQDSLLHEPFGIGAGGDCSSGADLLAEAVFRKFLLPKYNLDSEESGILESDIKSSYTIVLDPLDGSSNFQSNIPYYGASLALCDESGKVCEACVINYVSREISYINDSLLTTTNIPCVFTLDSVGLYIPFTLLESSPKYFTSNSGLPYQPIDFSQLFNSRTCGDFAANPHIAIKLICDTIVETKKYLPEFNDEFMYKLFQHKVIERKFEPNYSASSLKCGIFEKASHFPEWVTILLQYKLKFRSLGATALSLGFSFRYLFVLLPTSVRKYDGMAGFYLAQNQYIKGNVGKYLQAIPSMKRNINDKEHIIISVNPQIVDILCQITSRHQKE</sequence>
<dbReference type="Gene3D" id="3.30.540.10">
    <property type="entry name" value="Fructose-1,6-Bisphosphatase, subunit A, domain 1"/>
    <property type="match status" value="1"/>
</dbReference>
<feature type="binding site" evidence="3">
    <location>
        <position position="218"/>
    </location>
    <ligand>
        <name>Mg(2+)</name>
        <dbReference type="ChEBI" id="CHEBI:18420"/>
        <label>1</label>
        <note>catalytic</note>
    </ligand>
</feature>
<dbReference type="Proteomes" id="UP000255139">
    <property type="component" value="Unassembled WGS sequence"/>
</dbReference>
<evidence type="ECO:0000313" key="5">
    <source>
        <dbReference type="Proteomes" id="UP000255139"/>
    </source>
</evidence>
<organism evidence="4 5">
    <name type="scientific">Helicobacter muridarum</name>
    <dbReference type="NCBI Taxonomy" id="216"/>
    <lineage>
        <taxon>Bacteria</taxon>
        <taxon>Pseudomonadati</taxon>
        <taxon>Campylobacterota</taxon>
        <taxon>Epsilonproteobacteria</taxon>
        <taxon>Campylobacterales</taxon>
        <taxon>Helicobacteraceae</taxon>
        <taxon>Helicobacter</taxon>
    </lineage>
</organism>
<feature type="binding site" evidence="3">
    <location>
        <position position="216"/>
    </location>
    <ligand>
        <name>Mg(2+)</name>
        <dbReference type="ChEBI" id="CHEBI:18420"/>
        <label>1</label>
        <note>catalytic</note>
    </ligand>
</feature>
<reference evidence="4 5" key="1">
    <citation type="submission" date="2018-06" db="EMBL/GenBank/DDBJ databases">
        <authorList>
            <consortium name="Pathogen Informatics"/>
            <person name="Doyle S."/>
        </authorList>
    </citation>
    <scope>NUCLEOTIDE SEQUENCE [LARGE SCALE GENOMIC DNA]</scope>
    <source>
        <strain evidence="4 5">NCTC12714</strain>
    </source>
</reference>
<comment type="cofactor">
    <cofactor evidence="3">
        <name>Mg(2+)</name>
        <dbReference type="ChEBI" id="CHEBI:18420"/>
    </cofactor>
</comment>
<dbReference type="InterPro" id="IPR020583">
    <property type="entry name" value="Inositol_monoP_metal-BS"/>
</dbReference>